<gene>
    <name evidence="4" type="ORF">SFSGTM_16270</name>
</gene>
<dbReference type="SMART" id="SM00091">
    <property type="entry name" value="PAS"/>
    <property type="match status" value="1"/>
</dbReference>
<dbReference type="Gene3D" id="3.30.450.20">
    <property type="entry name" value="PAS domain"/>
    <property type="match status" value="1"/>
</dbReference>
<dbReference type="Proteomes" id="UP000463939">
    <property type="component" value="Chromosome"/>
</dbReference>
<dbReference type="CDD" id="cd00130">
    <property type="entry name" value="PAS"/>
    <property type="match status" value="1"/>
</dbReference>
<dbReference type="SUPFAM" id="SSF55073">
    <property type="entry name" value="Nucleotide cyclase"/>
    <property type="match status" value="1"/>
</dbReference>
<keyword evidence="5" id="KW-1185">Reference proteome</keyword>
<dbReference type="Pfam" id="PF00990">
    <property type="entry name" value="GGDEF"/>
    <property type="match status" value="1"/>
</dbReference>
<dbReference type="Gene3D" id="3.30.70.270">
    <property type="match status" value="1"/>
</dbReference>
<dbReference type="NCBIfam" id="TIGR00254">
    <property type="entry name" value="GGDEF"/>
    <property type="match status" value="1"/>
</dbReference>
<organism evidence="4 5">
    <name type="scientific">Sulfuriferula nivalis</name>
    <dbReference type="NCBI Taxonomy" id="2675298"/>
    <lineage>
        <taxon>Bacteria</taxon>
        <taxon>Pseudomonadati</taxon>
        <taxon>Pseudomonadota</taxon>
        <taxon>Betaproteobacteria</taxon>
        <taxon>Nitrosomonadales</taxon>
        <taxon>Sulfuricellaceae</taxon>
        <taxon>Sulfuriferula</taxon>
    </lineage>
</organism>
<dbReference type="PANTHER" id="PTHR44757">
    <property type="entry name" value="DIGUANYLATE CYCLASE DGCP"/>
    <property type="match status" value="1"/>
</dbReference>
<dbReference type="SUPFAM" id="SSF55785">
    <property type="entry name" value="PYP-like sensor domain (PAS domain)"/>
    <property type="match status" value="1"/>
</dbReference>
<dbReference type="Pfam" id="PF13426">
    <property type="entry name" value="PAS_9"/>
    <property type="match status" value="1"/>
</dbReference>
<dbReference type="InterPro" id="IPR029787">
    <property type="entry name" value="Nucleotide_cyclase"/>
</dbReference>
<accession>A0A809RGC9</accession>
<dbReference type="InterPro" id="IPR052155">
    <property type="entry name" value="Biofilm_reg_signaling"/>
</dbReference>
<dbReference type="InterPro" id="IPR000160">
    <property type="entry name" value="GGDEF_dom"/>
</dbReference>
<evidence type="ECO:0000313" key="5">
    <source>
        <dbReference type="Proteomes" id="UP000463939"/>
    </source>
</evidence>
<evidence type="ECO:0000259" key="3">
    <source>
        <dbReference type="PROSITE" id="PS50887"/>
    </source>
</evidence>
<evidence type="ECO:0000259" key="1">
    <source>
        <dbReference type="PROSITE" id="PS50112"/>
    </source>
</evidence>
<name>A0A809RGC9_9PROT</name>
<dbReference type="NCBIfam" id="TIGR00229">
    <property type="entry name" value="sensory_box"/>
    <property type="match status" value="1"/>
</dbReference>
<protein>
    <recommendedName>
        <fullName evidence="6">Diguanylate cyclase/phosphodiesterase</fullName>
    </recommendedName>
</protein>
<dbReference type="InterPro" id="IPR000700">
    <property type="entry name" value="PAS-assoc_C"/>
</dbReference>
<dbReference type="PANTHER" id="PTHR44757:SF2">
    <property type="entry name" value="BIOFILM ARCHITECTURE MAINTENANCE PROTEIN MBAA"/>
    <property type="match status" value="1"/>
</dbReference>
<feature type="domain" description="PAS" evidence="1">
    <location>
        <begin position="26"/>
        <end position="96"/>
    </location>
</feature>
<feature type="domain" description="PAC" evidence="2">
    <location>
        <begin position="96"/>
        <end position="148"/>
    </location>
</feature>
<dbReference type="InterPro" id="IPR000014">
    <property type="entry name" value="PAS"/>
</dbReference>
<dbReference type="PROSITE" id="PS50887">
    <property type="entry name" value="GGDEF"/>
    <property type="match status" value="1"/>
</dbReference>
<dbReference type="GO" id="GO:0003824">
    <property type="term" value="F:catalytic activity"/>
    <property type="evidence" value="ECO:0007669"/>
    <property type="project" value="UniProtKB-ARBA"/>
</dbReference>
<proteinExistence type="predicted"/>
<reference evidence="5" key="1">
    <citation type="submission" date="2019-11" db="EMBL/GenBank/DDBJ databases">
        <title>Isolation and characterization of a novel species in the genus Sulfuriferula.</title>
        <authorList>
            <person name="Mochizuki J."/>
            <person name="Kojima H."/>
            <person name="Fukui M."/>
        </authorList>
    </citation>
    <scope>NUCLEOTIDE SEQUENCE [LARGE SCALE GENOMIC DNA]</scope>
    <source>
        <strain evidence="5">SGTM</strain>
    </source>
</reference>
<sequence length="329" mass="37125">MIGNLTDEINTVLLKKNNVINALRESEAHFHQLFDRHSSIMLLIDYQSRIIVDANPAAAKFYGYPLEILRGMDVSLINAQPESEIYPQRQKAIIGEQNKFIFDHRLANGEIRTVEAHISIVRYKGNNLFFSIIHDVTERKQSEEQIRNLAFYDALTQLPNRHLFIDRLSQVMATSKRNGQHAALMMIDLDNFKTLNDTYGHGAGDLLLIEVASRLKSCIRGLDTVARFGGDEFVVALNELGTDKNQAMTQARVVAEKIRTTLSNPYSLCINQTTNSCAVIEYHCTASIGVTVFVSKHECQDDLLRWADMAMYSAKEAGQNLISFSNINL</sequence>
<dbReference type="KEGG" id="sniv:SFSGTM_16270"/>
<feature type="domain" description="GGDEF" evidence="3">
    <location>
        <begin position="180"/>
        <end position="327"/>
    </location>
</feature>
<dbReference type="CDD" id="cd01949">
    <property type="entry name" value="GGDEF"/>
    <property type="match status" value="1"/>
</dbReference>
<dbReference type="SMART" id="SM00267">
    <property type="entry name" value="GGDEF"/>
    <property type="match status" value="1"/>
</dbReference>
<dbReference type="PROSITE" id="PS50112">
    <property type="entry name" value="PAS"/>
    <property type="match status" value="1"/>
</dbReference>
<evidence type="ECO:0000259" key="2">
    <source>
        <dbReference type="PROSITE" id="PS50113"/>
    </source>
</evidence>
<evidence type="ECO:0000313" key="4">
    <source>
        <dbReference type="EMBL" id="BBP00919.1"/>
    </source>
</evidence>
<evidence type="ECO:0008006" key="6">
    <source>
        <dbReference type="Google" id="ProtNLM"/>
    </source>
</evidence>
<dbReference type="AlphaFoldDB" id="A0A809RGC9"/>
<dbReference type="EMBL" id="AP021881">
    <property type="protein sequence ID" value="BBP00919.1"/>
    <property type="molecule type" value="Genomic_DNA"/>
</dbReference>
<dbReference type="FunFam" id="3.30.70.270:FF:000001">
    <property type="entry name" value="Diguanylate cyclase domain protein"/>
    <property type="match status" value="1"/>
</dbReference>
<dbReference type="InterPro" id="IPR043128">
    <property type="entry name" value="Rev_trsase/Diguanyl_cyclase"/>
</dbReference>
<dbReference type="PROSITE" id="PS50113">
    <property type="entry name" value="PAC"/>
    <property type="match status" value="1"/>
</dbReference>
<dbReference type="InterPro" id="IPR035965">
    <property type="entry name" value="PAS-like_dom_sf"/>
</dbReference>